<reference evidence="1" key="1">
    <citation type="submission" date="2020-08" db="EMBL/GenBank/DDBJ databases">
        <title>Multicomponent nature underlies the extraordinary mechanical properties of spider dragline silk.</title>
        <authorList>
            <person name="Kono N."/>
            <person name="Nakamura H."/>
            <person name="Mori M."/>
            <person name="Yoshida Y."/>
            <person name="Ohtoshi R."/>
            <person name="Malay A.D."/>
            <person name="Moran D.A.P."/>
            <person name="Tomita M."/>
            <person name="Numata K."/>
            <person name="Arakawa K."/>
        </authorList>
    </citation>
    <scope>NUCLEOTIDE SEQUENCE</scope>
</reference>
<name>A0A8X6U0X8_NEPPI</name>
<protein>
    <submittedName>
        <fullName evidence="1">Uncharacterized protein</fullName>
    </submittedName>
</protein>
<keyword evidence="2" id="KW-1185">Reference proteome</keyword>
<accession>A0A8X6U0X8</accession>
<comment type="caution">
    <text evidence="1">The sequence shown here is derived from an EMBL/GenBank/DDBJ whole genome shotgun (WGS) entry which is preliminary data.</text>
</comment>
<proteinExistence type="predicted"/>
<evidence type="ECO:0000313" key="2">
    <source>
        <dbReference type="Proteomes" id="UP000887013"/>
    </source>
</evidence>
<organism evidence="1 2">
    <name type="scientific">Nephila pilipes</name>
    <name type="common">Giant wood spider</name>
    <name type="synonym">Nephila maculata</name>
    <dbReference type="NCBI Taxonomy" id="299642"/>
    <lineage>
        <taxon>Eukaryota</taxon>
        <taxon>Metazoa</taxon>
        <taxon>Ecdysozoa</taxon>
        <taxon>Arthropoda</taxon>
        <taxon>Chelicerata</taxon>
        <taxon>Arachnida</taxon>
        <taxon>Araneae</taxon>
        <taxon>Araneomorphae</taxon>
        <taxon>Entelegynae</taxon>
        <taxon>Araneoidea</taxon>
        <taxon>Nephilidae</taxon>
        <taxon>Nephila</taxon>
    </lineage>
</organism>
<dbReference type="Proteomes" id="UP000887013">
    <property type="component" value="Unassembled WGS sequence"/>
</dbReference>
<gene>
    <name evidence="1" type="ORF">NPIL_360641</name>
</gene>
<dbReference type="EMBL" id="BMAW01020248">
    <property type="protein sequence ID" value="GFT67090.1"/>
    <property type="molecule type" value="Genomic_DNA"/>
</dbReference>
<sequence>MRASICIGSPVERNGSVDRVIAEHVLDVSWSERLTDSLLHEVNAINLVFKTGGGIQNLSHWHHIYAAWIAEHSQRYRAFPKALVESANALVLEQGFRYIGI</sequence>
<evidence type="ECO:0000313" key="1">
    <source>
        <dbReference type="EMBL" id="GFT67090.1"/>
    </source>
</evidence>
<dbReference type="AlphaFoldDB" id="A0A8X6U0X8"/>